<evidence type="ECO:0000256" key="6">
    <source>
        <dbReference type="ARBA" id="ARBA00013170"/>
    </source>
</evidence>
<evidence type="ECO:0000256" key="18">
    <source>
        <dbReference type="NCBIfam" id="TIGR00560"/>
    </source>
</evidence>
<dbReference type="RefSeq" id="WP_011640672.1">
    <property type="nucleotide sequence ID" value="NC_008346.1"/>
</dbReference>
<organism evidence="21 22">
    <name type="scientific">Syntrophomonas wolfei subsp. wolfei (strain DSM 2245B / Goettingen)</name>
    <dbReference type="NCBI Taxonomy" id="335541"/>
    <lineage>
        <taxon>Bacteria</taxon>
        <taxon>Bacillati</taxon>
        <taxon>Bacillota</taxon>
        <taxon>Clostridia</taxon>
        <taxon>Eubacteriales</taxon>
        <taxon>Syntrophomonadaceae</taxon>
        <taxon>Syntrophomonas</taxon>
    </lineage>
</organism>
<evidence type="ECO:0000256" key="12">
    <source>
        <dbReference type="ARBA" id="ARBA00022989"/>
    </source>
</evidence>
<dbReference type="EC" id="2.7.8.5" evidence="6 18"/>
<dbReference type="AlphaFoldDB" id="Q0AXI4"/>
<dbReference type="eggNOG" id="COG0558">
    <property type="taxonomic scope" value="Bacteria"/>
</dbReference>
<dbReference type="OrthoDB" id="9796672at2"/>
<evidence type="ECO:0000256" key="17">
    <source>
        <dbReference type="ARBA" id="ARBA00048586"/>
    </source>
</evidence>
<dbReference type="NCBIfam" id="TIGR00560">
    <property type="entry name" value="pgsA"/>
    <property type="match status" value="1"/>
</dbReference>
<dbReference type="HOGENOM" id="CLU_051314_2_2_9"/>
<reference evidence="22" key="1">
    <citation type="journal article" date="2010" name="Environ. Microbiol.">
        <title>The genome of Syntrophomonas wolfei: new insights into syntrophic metabolism and biohydrogen production.</title>
        <authorList>
            <person name="Sieber J.R."/>
            <person name="Sims D.R."/>
            <person name="Han C."/>
            <person name="Kim E."/>
            <person name="Lykidis A."/>
            <person name="Lapidus A.L."/>
            <person name="McDonnald E."/>
            <person name="Rohlin L."/>
            <person name="Culley D.E."/>
            <person name="Gunsalus R."/>
            <person name="McInerney M.J."/>
        </authorList>
    </citation>
    <scope>NUCLEOTIDE SEQUENCE [LARGE SCALE GENOMIC DNA]</scope>
    <source>
        <strain evidence="22">DSM 2245B / Goettingen</strain>
    </source>
</reference>
<protein>
    <recommendedName>
        <fullName evidence="7 18">CDP-diacylglycerol--glycerol-3-phosphate 3-phosphatidyltransferase</fullName>
        <ecNumber evidence="6 18">2.7.8.5</ecNumber>
    </recommendedName>
</protein>
<keyword evidence="14 20" id="KW-0472">Membrane</keyword>
<dbReference type="UniPathway" id="UPA00084">
    <property type="reaction ID" value="UER00503"/>
</dbReference>
<evidence type="ECO:0000256" key="10">
    <source>
        <dbReference type="ARBA" id="ARBA00022679"/>
    </source>
</evidence>
<dbReference type="KEGG" id="swo:Swol_1261"/>
<dbReference type="Proteomes" id="UP000001968">
    <property type="component" value="Chromosome"/>
</dbReference>
<dbReference type="PROSITE" id="PS00379">
    <property type="entry name" value="CDP_ALCOHOL_P_TRANSF"/>
    <property type="match status" value="1"/>
</dbReference>
<keyword evidence="22" id="KW-1185">Reference proteome</keyword>
<keyword evidence="15" id="KW-0594">Phospholipid biosynthesis</keyword>
<dbReference type="InterPro" id="IPR000462">
    <property type="entry name" value="CDP-OH_P_trans"/>
</dbReference>
<dbReference type="PANTHER" id="PTHR14269:SF62">
    <property type="entry name" value="CDP-DIACYLGLYCEROL--GLYCEROL-3-PHOSPHATE 3-PHOSPHATIDYLTRANSFERASE 1, CHLOROPLASTIC"/>
    <property type="match status" value="1"/>
</dbReference>
<proteinExistence type="inferred from homology"/>
<evidence type="ECO:0000256" key="7">
    <source>
        <dbReference type="ARBA" id="ARBA00014944"/>
    </source>
</evidence>
<evidence type="ECO:0000256" key="5">
    <source>
        <dbReference type="ARBA" id="ARBA00010441"/>
    </source>
</evidence>
<gene>
    <name evidence="21" type="ordered locus">Swol_1261</name>
</gene>
<keyword evidence="10 19" id="KW-0808">Transferase</keyword>
<dbReference type="GO" id="GO:0006655">
    <property type="term" value="P:phosphatidylglycerol biosynthetic process"/>
    <property type="evidence" value="ECO:0007669"/>
    <property type="project" value="UniProtKB-UniPathway"/>
</dbReference>
<feature type="transmembrane region" description="Helical" evidence="20">
    <location>
        <begin position="152"/>
        <end position="170"/>
    </location>
</feature>
<comment type="pathway">
    <text evidence="3">Phospholipid metabolism; phosphatidylglycerol biosynthesis; phosphatidylglycerol from CDP-diacylglycerol: step 1/2.</text>
</comment>
<dbReference type="EMBL" id="CP000448">
    <property type="protein sequence ID" value="ABI68570.1"/>
    <property type="molecule type" value="Genomic_DNA"/>
</dbReference>
<keyword evidence="11 20" id="KW-0812">Transmembrane</keyword>
<evidence type="ECO:0000256" key="9">
    <source>
        <dbReference type="ARBA" id="ARBA00022516"/>
    </source>
</evidence>
<feature type="transmembrane region" description="Helical" evidence="20">
    <location>
        <begin position="7"/>
        <end position="26"/>
    </location>
</feature>
<keyword evidence="9" id="KW-0444">Lipid biosynthesis</keyword>
<dbReference type="GO" id="GO:0005886">
    <property type="term" value="C:plasma membrane"/>
    <property type="evidence" value="ECO:0007669"/>
    <property type="project" value="UniProtKB-SubCell"/>
</dbReference>
<dbReference type="GO" id="GO:0008444">
    <property type="term" value="F:CDP-diacylglycerol-glycerol-3-phosphate 3-phosphatidyltransferase activity"/>
    <property type="evidence" value="ECO:0007669"/>
    <property type="project" value="UniProtKB-UniRule"/>
</dbReference>
<evidence type="ECO:0000256" key="20">
    <source>
        <dbReference type="SAM" id="Phobius"/>
    </source>
</evidence>
<name>Q0AXI4_SYNWW</name>
<comment type="similarity">
    <text evidence="5 19">Belongs to the CDP-alcohol phosphatidyltransferase class-I family.</text>
</comment>
<dbReference type="Gene3D" id="1.20.120.1760">
    <property type="match status" value="1"/>
</dbReference>
<evidence type="ECO:0000256" key="14">
    <source>
        <dbReference type="ARBA" id="ARBA00023136"/>
    </source>
</evidence>
<evidence type="ECO:0000256" key="11">
    <source>
        <dbReference type="ARBA" id="ARBA00022692"/>
    </source>
</evidence>
<keyword evidence="8" id="KW-1003">Cell membrane</keyword>
<evidence type="ECO:0000256" key="4">
    <source>
        <dbReference type="ARBA" id="ARBA00005189"/>
    </source>
</evidence>
<dbReference type="InterPro" id="IPR043130">
    <property type="entry name" value="CDP-OH_PTrfase_TM_dom"/>
</dbReference>
<dbReference type="Pfam" id="PF01066">
    <property type="entry name" value="CDP-OH_P_transf"/>
    <property type="match status" value="1"/>
</dbReference>
<evidence type="ECO:0000313" key="22">
    <source>
        <dbReference type="Proteomes" id="UP000001968"/>
    </source>
</evidence>
<comment type="function">
    <text evidence="1">This protein catalyzes the committed step to the synthesis of the acidic phospholipids.</text>
</comment>
<evidence type="ECO:0000256" key="13">
    <source>
        <dbReference type="ARBA" id="ARBA00023098"/>
    </source>
</evidence>
<comment type="catalytic activity">
    <reaction evidence="17">
        <text>a CDP-1,2-diacyl-sn-glycerol + sn-glycerol 3-phosphate = a 1,2-diacyl-sn-glycero-3-phospho-(1'-sn-glycero-3'-phosphate) + CMP + H(+)</text>
        <dbReference type="Rhea" id="RHEA:12593"/>
        <dbReference type="ChEBI" id="CHEBI:15378"/>
        <dbReference type="ChEBI" id="CHEBI:57597"/>
        <dbReference type="ChEBI" id="CHEBI:58332"/>
        <dbReference type="ChEBI" id="CHEBI:60110"/>
        <dbReference type="ChEBI" id="CHEBI:60377"/>
        <dbReference type="EC" id="2.7.8.5"/>
    </reaction>
</comment>
<dbReference type="PIRSF" id="PIRSF000847">
    <property type="entry name" value="Phos_ph_gly_syn"/>
    <property type="match status" value="1"/>
</dbReference>
<sequence>MNLPNSLTLIRIFLIPVFVLILLIRIPYGDFFAAAIFIVAALTDSLDGYLARKWKQVTKLGIILDPIADKLLITAALISLVELGRIQGWIAIIILGREFAVSGLRVVKAEEGIIIPASKLGKIKTISQIVAVILIILEKAYQPYINIPLGQWMMYFAVVITLVSGFEYFYRFKLHSGA</sequence>
<evidence type="ECO:0000256" key="3">
    <source>
        <dbReference type="ARBA" id="ARBA00005042"/>
    </source>
</evidence>
<keyword evidence="16" id="KW-1208">Phospholipid metabolism</keyword>
<dbReference type="FunFam" id="1.20.120.1760:FF:000004">
    <property type="entry name" value="CDP-diacylglycerol--glycerol-3-phosphate 3-phosphatidyltransferase"/>
    <property type="match status" value="1"/>
</dbReference>
<comment type="subcellular location">
    <subcellularLocation>
        <location evidence="2">Cell membrane</location>
        <topology evidence="2">Multi-pass membrane protein</topology>
    </subcellularLocation>
</comment>
<keyword evidence="13" id="KW-0443">Lipid metabolism</keyword>
<evidence type="ECO:0000256" key="1">
    <source>
        <dbReference type="ARBA" id="ARBA00003973"/>
    </source>
</evidence>
<evidence type="ECO:0000256" key="19">
    <source>
        <dbReference type="RuleBase" id="RU003750"/>
    </source>
</evidence>
<dbReference type="InterPro" id="IPR050324">
    <property type="entry name" value="CDP-alcohol_PTase-I"/>
</dbReference>
<dbReference type="InterPro" id="IPR004570">
    <property type="entry name" value="Phosphatidylglycerol_P_synth"/>
</dbReference>
<dbReference type="PANTHER" id="PTHR14269">
    <property type="entry name" value="CDP-DIACYLGLYCEROL--GLYCEROL-3-PHOSPHATE 3-PHOSPHATIDYLTRANSFERASE-RELATED"/>
    <property type="match status" value="1"/>
</dbReference>
<evidence type="ECO:0000256" key="16">
    <source>
        <dbReference type="ARBA" id="ARBA00023264"/>
    </source>
</evidence>
<evidence type="ECO:0000256" key="15">
    <source>
        <dbReference type="ARBA" id="ARBA00023209"/>
    </source>
</evidence>
<evidence type="ECO:0000313" key="21">
    <source>
        <dbReference type="EMBL" id="ABI68570.1"/>
    </source>
</evidence>
<evidence type="ECO:0000256" key="8">
    <source>
        <dbReference type="ARBA" id="ARBA00022475"/>
    </source>
</evidence>
<dbReference type="InterPro" id="IPR048254">
    <property type="entry name" value="CDP_ALCOHOL_P_TRANSF_CS"/>
</dbReference>
<dbReference type="STRING" id="335541.Swol_1261"/>
<accession>Q0AXI4</accession>
<comment type="pathway">
    <text evidence="4">Lipid metabolism.</text>
</comment>
<evidence type="ECO:0000256" key="2">
    <source>
        <dbReference type="ARBA" id="ARBA00004651"/>
    </source>
</evidence>
<feature type="transmembrane region" description="Helical" evidence="20">
    <location>
        <begin position="32"/>
        <end position="50"/>
    </location>
</feature>
<feature type="transmembrane region" description="Helical" evidence="20">
    <location>
        <begin position="71"/>
        <end position="95"/>
    </location>
</feature>
<keyword evidence="12 20" id="KW-1133">Transmembrane helix</keyword>